<dbReference type="Pfam" id="PF00107">
    <property type="entry name" value="ADH_zinc_N"/>
    <property type="match status" value="1"/>
</dbReference>
<dbReference type="Gene3D" id="3.40.50.720">
    <property type="entry name" value="NAD(P)-binding Rossmann-like Domain"/>
    <property type="match status" value="1"/>
</dbReference>
<dbReference type="InterPro" id="IPR013149">
    <property type="entry name" value="ADH-like_C"/>
</dbReference>
<dbReference type="PANTHER" id="PTHR43401:SF2">
    <property type="entry name" value="L-THREONINE 3-DEHYDROGENASE"/>
    <property type="match status" value="1"/>
</dbReference>
<dbReference type="PANTHER" id="PTHR43401">
    <property type="entry name" value="L-THREONINE 3-DEHYDROGENASE"/>
    <property type="match status" value="1"/>
</dbReference>
<proteinExistence type="predicted"/>
<comment type="caution">
    <text evidence="3">The sequence shown here is derived from an EMBL/GenBank/DDBJ whole genome shotgun (WGS) entry which is preliminary data.</text>
</comment>
<keyword evidence="1" id="KW-0560">Oxidoreductase</keyword>
<reference evidence="3" key="1">
    <citation type="journal article" date="2014" name="Front. Microbiol.">
        <title>High frequency of phylogenetically diverse reductive dehalogenase-homologous genes in deep subseafloor sedimentary metagenomes.</title>
        <authorList>
            <person name="Kawai M."/>
            <person name="Futagami T."/>
            <person name="Toyoda A."/>
            <person name="Takaki Y."/>
            <person name="Nishi S."/>
            <person name="Hori S."/>
            <person name="Arai W."/>
            <person name="Tsubouchi T."/>
            <person name="Morono Y."/>
            <person name="Uchiyama I."/>
            <person name="Ito T."/>
            <person name="Fujiyama A."/>
            <person name="Inagaki F."/>
            <person name="Takami H."/>
        </authorList>
    </citation>
    <scope>NUCLEOTIDE SEQUENCE</scope>
    <source>
        <strain evidence="3">Expedition CK06-06</strain>
    </source>
</reference>
<dbReference type="EMBL" id="BARS01033541">
    <property type="protein sequence ID" value="GAG26745.1"/>
    <property type="molecule type" value="Genomic_DNA"/>
</dbReference>
<gene>
    <name evidence="3" type="ORF">S01H1_51924</name>
</gene>
<feature type="non-terminal residue" evidence="3">
    <location>
        <position position="1"/>
    </location>
</feature>
<dbReference type="Gene3D" id="3.90.180.10">
    <property type="entry name" value="Medium-chain alcohol dehydrogenases, catalytic domain"/>
    <property type="match status" value="1"/>
</dbReference>
<accession>X0W821</accession>
<feature type="domain" description="Alcohol dehydrogenase-like C-terminal" evidence="2">
    <location>
        <begin position="3"/>
        <end position="114"/>
    </location>
</feature>
<evidence type="ECO:0000256" key="1">
    <source>
        <dbReference type="ARBA" id="ARBA00023002"/>
    </source>
</evidence>
<protein>
    <recommendedName>
        <fullName evidence="2">Alcohol dehydrogenase-like C-terminal domain-containing protein</fullName>
    </recommendedName>
</protein>
<organism evidence="3">
    <name type="scientific">marine sediment metagenome</name>
    <dbReference type="NCBI Taxonomy" id="412755"/>
    <lineage>
        <taxon>unclassified sequences</taxon>
        <taxon>metagenomes</taxon>
        <taxon>ecological metagenomes</taxon>
    </lineage>
</organism>
<name>X0W821_9ZZZZ</name>
<dbReference type="InterPro" id="IPR036291">
    <property type="entry name" value="NAD(P)-bd_dom_sf"/>
</dbReference>
<sequence length="156" mass="17284">AGRLIAIDTSDYALQNAKQCGAMHTVNPTNEDAKRKVYEIIPDGPDLIVEAAGPIEAVRLMVDLRRRGTKWNVFGITTHEKFELDGGLTHFLEGRMDASFGTTTLAMTKAIDLTEKGLVETERIISHRFPLSNIHEAINVMGIAERNKIIINPSEQ</sequence>
<dbReference type="SUPFAM" id="SSF51735">
    <property type="entry name" value="NAD(P)-binding Rossmann-fold domains"/>
    <property type="match status" value="1"/>
</dbReference>
<dbReference type="AlphaFoldDB" id="X0W821"/>
<dbReference type="GO" id="GO:0016491">
    <property type="term" value="F:oxidoreductase activity"/>
    <property type="evidence" value="ECO:0007669"/>
    <property type="project" value="UniProtKB-KW"/>
</dbReference>
<evidence type="ECO:0000313" key="3">
    <source>
        <dbReference type="EMBL" id="GAG26745.1"/>
    </source>
</evidence>
<evidence type="ECO:0000259" key="2">
    <source>
        <dbReference type="Pfam" id="PF00107"/>
    </source>
</evidence>
<dbReference type="InterPro" id="IPR050129">
    <property type="entry name" value="Zn_alcohol_dh"/>
</dbReference>